<dbReference type="InterPro" id="IPR036683">
    <property type="entry name" value="CO_DH_flav_C_dom_sf"/>
</dbReference>
<proteinExistence type="predicted"/>
<evidence type="ECO:0000256" key="3">
    <source>
        <dbReference type="ARBA" id="ARBA00023002"/>
    </source>
</evidence>
<keyword evidence="1" id="KW-0285">Flavoprotein</keyword>
<dbReference type="InterPro" id="IPR016169">
    <property type="entry name" value="FAD-bd_PCMH_sub2"/>
</dbReference>
<dbReference type="Gene3D" id="3.30.390.50">
    <property type="entry name" value="CO dehydrogenase flavoprotein, C-terminal domain"/>
    <property type="match status" value="1"/>
</dbReference>
<evidence type="ECO:0000256" key="2">
    <source>
        <dbReference type="ARBA" id="ARBA00022827"/>
    </source>
</evidence>
<comment type="caution">
    <text evidence="5">The sequence shown here is derived from an EMBL/GenBank/DDBJ whole genome shotgun (WGS) entry which is preliminary data.</text>
</comment>
<gene>
    <name evidence="5" type="ORF">DY218_07525</name>
</gene>
<dbReference type="Pfam" id="PF00941">
    <property type="entry name" value="FAD_binding_5"/>
    <property type="match status" value="1"/>
</dbReference>
<dbReference type="Proteomes" id="UP000263094">
    <property type="component" value="Unassembled WGS sequence"/>
</dbReference>
<keyword evidence="2" id="KW-0274">FAD</keyword>
<dbReference type="PANTHER" id="PTHR42659:SF2">
    <property type="entry name" value="XANTHINE DEHYDROGENASE SUBUNIT C-RELATED"/>
    <property type="match status" value="1"/>
</dbReference>
<sequence length="287" mass="29861">MKPTPFDYTAPRTLTDALALLADEERDAKVIAGGQSLIPMLNMRLARPGLLVDITRIPELGSSHVDAAGALHIGAAVRQHRAEADPAVRAGWPLLAAALAHIGHPQIRRRGTVCGSLAHHDPAAELPTAALALDASFVIAGPRGTRTVPAAEFFVATFQTAVDADEVLTEVVFPAAPGRGWAFEELARRHGDFATVGVAVVLDRAGDAVRSARIVCCGAGPVPVRLHSAEEALIGTSVAPEAVAAAVCAALAGLDPADDVHATATYRRESAAHLLARACTTAWERCS</sequence>
<evidence type="ECO:0000256" key="1">
    <source>
        <dbReference type="ARBA" id="ARBA00022630"/>
    </source>
</evidence>
<dbReference type="OrthoDB" id="9793944at2"/>
<dbReference type="Pfam" id="PF03450">
    <property type="entry name" value="CO_deh_flav_C"/>
    <property type="match status" value="1"/>
</dbReference>
<dbReference type="RefSeq" id="WP_128555125.1">
    <property type="nucleotide sequence ID" value="NZ_QUAK01000038.1"/>
</dbReference>
<reference evidence="5 6" key="1">
    <citation type="submission" date="2018-08" db="EMBL/GenBank/DDBJ databases">
        <title>Isolation, diversity and antifungal activity of Actinobacteria from wheat.</title>
        <authorList>
            <person name="Han C."/>
        </authorList>
    </citation>
    <scope>NUCLEOTIDE SEQUENCE [LARGE SCALE GENOMIC DNA]</scope>
    <source>
        <strain evidence="5 6">NEAU-YY421</strain>
    </source>
</reference>
<organism evidence="5 6">
    <name type="scientific">Streptomyces triticagri</name>
    <dbReference type="NCBI Taxonomy" id="2293568"/>
    <lineage>
        <taxon>Bacteria</taxon>
        <taxon>Bacillati</taxon>
        <taxon>Actinomycetota</taxon>
        <taxon>Actinomycetes</taxon>
        <taxon>Kitasatosporales</taxon>
        <taxon>Streptomycetaceae</taxon>
        <taxon>Streptomyces</taxon>
    </lineage>
</organism>
<protein>
    <submittedName>
        <fullName evidence="5">Xanthine dehydrogenase family protein subunit M</fullName>
    </submittedName>
</protein>
<evidence type="ECO:0000313" key="5">
    <source>
        <dbReference type="EMBL" id="RFU87306.1"/>
    </source>
</evidence>
<dbReference type="InterPro" id="IPR036318">
    <property type="entry name" value="FAD-bd_PCMH-like_sf"/>
</dbReference>
<dbReference type="InterPro" id="IPR051312">
    <property type="entry name" value="Diverse_Substr_Oxidored"/>
</dbReference>
<name>A0A372M8Q6_9ACTN</name>
<dbReference type="InterPro" id="IPR005107">
    <property type="entry name" value="CO_DH_flav_C"/>
</dbReference>
<dbReference type="InterPro" id="IPR016167">
    <property type="entry name" value="FAD-bd_PCMH_sub1"/>
</dbReference>
<dbReference type="PANTHER" id="PTHR42659">
    <property type="entry name" value="XANTHINE DEHYDROGENASE SUBUNIT C-RELATED"/>
    <property type="match status" value="1"/>
</dbReference>
<dbReference type="SMART" id="SM01092">
    <property type="entry name" value="CO_deh_flav_C"/>
    <property type="match status" value="1"/>
</dbReference>
<dbReference type="SUPFAM" id="SSF55447">
    <property type="entry name" value="CO dehydrogenase flavoprotein C-terminal domain-like"/>
    <property type="match status" value="1"/>
</dbReference>
<feature type="domain" description="FAD-binding PCMH-type" evidence="4">
    <location>
        <begin position="1"/>
        <end position="178"/>
    </location>
</feature>
<dbReference type="GO" id="GO:0071949">
    <property type="term" value="F:FAD binding"/>
    <property type="evidence" value="ECO:0007669"/>
    <property type="project" value="InterPro"/>
</dbReference>
<dbReference type="InterPro" id="IPR016166">
    <property type="entry name" value="FAD-bd_PCMH"/>
</dbReference>
<accession>A0A372M8Q6</accession>
<keyword evidence="6" id="KW-1185">Reference proteome</keyword>
<dbReference type="SUPFAM" id="SSF56176">
    <property type="entry name" value="FAD-binding/transporter-associated domain-like"/>
    <property type="match status" value="1"/>
</dbReference>
<dbReference type="Gene3D" id="3.30.43.10">
    <property type="entry name" value="Uridine Diphospho-n-acetylenolpyruvylglucosamine Reductase, domain 2"/>
    <property type="match status" value="1"/>
</dbReference>
<dbReference type="PROSITE" id="PS51387">
    <property type="entry name" value="FAD_PCMH"/>
    <property type="match status" value="1"/>
</dbReference>
<keyword evidence="3" id="KW-0560">Oxidoreductase</keyword>
<evidence type="ECO:0000259" key="4">
    <source>
        <dbReference type="PROSITE" id="PS51387"/>
    </source>
</evidence>
<dbReference type="AlphaFoldDB" id="A0A372M8Q6"/>
<dbReference type="Gene3D" id="3.30.465.10">
    <property type="match status" value="1"/>
</dbReference>
<dbReference type="InterPro" id="IPR002346">
    <property type="entry name" value="Mopterin_DH_FAD-bd"/>
</dbReference>
<dbReference type="GO" id="GO:0016491">
    <property type="term" value="F:oxidoreductase activity"/>
    <property type="evidence" value="ECO:0007669"/>
    <property type="project" value="UniProtKB-KW"/>
</dbReference>
<evidence type="ECO:0000313" key="6">
    <source>
        <dbReference type="Proteomes" id="UP000263094"/>
    </source>
</evidence>
<dbReference type="EMBL" id="QUAK01000038">
    <property type="protein sequence ID" value="RFU87306.1"/>
    <property type="molecule type" value="Genomic_DNA"/>
</dbReference>